<keyword evidence="1" id="KW-0805">Transcription regulation</keyword>
<dbReference type="GO" id="GO:0000976">
    <property type="term" value="F:transcription cis-regulatory region binding"/>
    <property type="evidence" value="ECO:0007669"/>
    <property type="project" value="TreeGrafter"/>
</dbReference>
<dbReference type="PROSITE" id="PS50932">
    <property type="entry name" value="HTH_LACI_2"/>
    <property type="match status" value="1"/>
</dbReference>
<dbReference type="GO" id="GO:0003700">
    <property type="term" value="F:DNA-binding transcription factor activity"/>
    <property type="evidence" value="ECO:0007669"/>
    <property type="project" value="TreeGrafter"/>
</dbReference>
<evidence type="ECO:0000313" key="7">
    <source>
        <dbReference type="Proteomes" id="UP000196074"/>
    </source>
</evidence>
<proteinExistence type="predicted"/>
<dbReference type="InterPro" id="IPR010982">
    <property type="entry name" value="Lambda_DNA-bd_dom_sf"/>
</dbReference>
<dbReference type="EMBL" id="JAXOGL010000028">
    <property type="protein sequence ID" value="MDZ5598775.1"/>
    <property type="molecule type" value="Genomic_DNA"/>
</dbReference>
<accession>A0A1Y4QSG8</accession>
<dbReference type="SMART" id="SM00354">
    <property type="entry name" value="HTH_LACI"/>
    <property type="match status" value="1"/>
</dbReference>
<evidence type="ECO:0000313" key="5">
    <source>
        <dbReference type="EMBL" id="MDZ5598775.1"/>
    </source>
</evidence>
<evidence type="ECO:0000313" key="6">
    <source>
        <dbReference type="EMBL" id="OUQ08245.1"/>
    </source>
</evidence>
<dbReference type="Pfam" id="PF13377">
    <property type="entry name" value="Peripla_BP_3"/>
    <property type="match status" value="1"/>
</dbReference>
<dbReference type="PANTHER" id="PTHR30146:SF149">
    <property type="entry name" value="HTH-TYPE TRANSCRIPTIONAL REGULATOR EBGR"/>
    <property type="match status" value="1"/>
</dbReference>
<dbReference type="SUPFAM" id="SSF47413">
    <property type="entry name" value="lambda repressor-like DNA-binding domains"/>
    <property type="match status" value="1"/>
</dbReference>
<name>A0A1Y4QSG8_9ENTE</name>
<evidence type="ECO:0000256" key="3">
    <source>
        <dbReference type="ARBA" id="ARBA00023163"/>
    </source>
</evidence>
<dbReference type="InterPro" id="IPR046335">
    <property type="entry name" value="LacI/GalR-like_sensor"/>
</dbReference>
<comment type="caution">
    <text evidence="6">The sequence shown here is derived from an EMBL/GenBank/DDBJ whole genome shotgun (WGS) entry which is preliminary data.</text>
</comment>
<dbReference type="SUPFAM" id="SSF53822">
    <property type="entry name" value="Periplasmic binding protein-like I"/>
    <property type="match status" value="1"/>
</dbReference>
<reference evidence="6" key="2">
    <citation type="journal article" date="2018" name="BMC Genomics">
        <title>Whole genome sequencing and function prediction of 133 gut anaerobes isolated from chicken caecum in pure cultures.</title>
        <authorList>
            <person name="Medvecky M."/>
            <person name="Cejkova D."/>
            <person name="Polansky O."/>
            <person name="Karasova D."/>
            <person name="Kubasova T."/>
            <person name="Cizek A."/>
            <person name="Rychlik I."/>
        </authorList>
    </citation>
    <scope>NUCLEOTIDE SEQUENCE</scope>
    <source>
        <strain evidence="6">An144</strain>
    </source>
</reference>
<dbReference type="CDD" id="cd01392">
    <property type="entry name" value="HTH_LacI"/>
    <property type="match status" value="1"/>
</dbReference>
<dbReference type="Pfam" id="PF00356">
    <property type="entry name" value="LacI"/>
    <property type="match status" value="1"/>
</dbReference>
<dbReference type="PROSITE" id="PS00356">
    <property type="entry name" value="HTH_LACI_1"/>
    <property type="match status" value="1"/>
</dbReference>
<gene>
    <name evidence="6" type="ORF">B5E88_11375</name>
    <name evidence="5" type="ORF">U1294_11285</name>
</gene>
<dbReference type="EMBL" id="NFLC01000034">
    <property type="protein sequence ID" value="OUQ08245.1"/>
    <property type="molecule type" value="Genomic_DNA"/>
</dbReference>
<dbReference type="InterPro" id="IPR000843">
    <property type="entry name" value="HTH_LacI"/>
</dbReference>
<protein>
    <submittedName>
        <fullName evidence="5">LacI family DNA-binding transcriptional regulator</fullName>
    </submittedName>
    <submittedName>
        <fullName evidence="6">LacI family transcriptional regulator</fullName>
    </submittedName>
</protein>
<dbReference type="InterPro" id="IPR028082">
    <property type="entry name" value="Peripla_BP_I"/>
</dbReference>
<organism evidence="6 7">
    <name type="scientific">Enterococcus cecorum</name>
    <dbReference type="NCBI Taxonomy" id="44008"/>
    <lineage>
        <taxon>Bacteria</taxon>
        <taxon>Bacillati</taxon>
        <taxon>Bacillota</taxon>
        <taxon>Bacilli</taxon>
        <taxon>Lactobacillales</taxon>
        <taxon>Enterococcaceae</taxon>
        <taxon>Enterococcus</taxon>
    </lineage>
</organism>
<dbReference type="Proteomes" id="UP001290582">
    <property type="component" value="Unassembled WGS sequence"/>
</dbReference>
<dbReference type="PRINTS" id="PR00036">
    <property type="entry name" value="HTHLACI"/>
</dbReference>
<evidence type="ECO:0000259" key="4">
    <source>
        <dbReference type="PROSITE" id="PS50932"/>
    </source>
</evidence>
<dbReference type="Proteomes" id="UP000196074">
    <property type="component" value="Unassembled WGS sequence"/>
</dbReference>
<evidence type="ECO:0000256" key="2">
    <source>
        <dbReference type="ARBA" id="ARBA00023125"/>
    </source>
</evidence>
<evidence type="ECO:0000256" key="1">
    <source>
        <dbReference type="ARBA" id="ARBA00023015"/>
    </source>
</evidence>
<dbReference type="RefSeq" id="WP_087216131.1">
    <property type="nucleotide sequence ID" value="NZ_JAKYKN010000048.1"/>
</dbReference>
<feature type="domain" description="HTH lacI-type" evidence="4">
    <location>
        <begin position="2"/>
        <end position="48"/>
    </location>
</feature>
<dbReference type="Gene3D" id="3.40.50.2300">
    <property type="match status" value="2"/>
</dbReference>
<dbReference type="Gene3D" id="1.10.260.40">
    <property type="entry name" value="lambda repressor-like DNA-binding domains"/>
    <property type="match status" value="1"/>
</dbReference>
<dbReference type="AlphaFoldDB" id="A0A1Y4QSG8"/>
<keyword evidence="2 5" id="KW-0238">DNA-binding</keyword>
<sequence length="328" mass="36891">MPTIKEIAELANVSSSTVSRILNGDESIQVSLETRKRVLAVAEKLNYIVKSNKNTNNAIGTIAITNWYTKEITLADLFMRSILWGLESTLKTAGYKIIRSDFNDSLPDENTIDGIIAVGEYHGKNLQQLRNLNKPLVIINQDTLYEDISCVTIDFKYSVTKIIEYFEQEGHEKIGMIEGKNKYSLKNHIMDPRAKTFRDEMKKRGKLNEDYIFLGDFSIDSGYQQMIQAIDTLKEDLPTAFFINSDTMAIGALRALNERQIPCPEQVRIIGFGNVEVGNYMTPKLSTVELNASQMGTYGAILIQSIMNGQQNTPVNIITGTKLLIKET</sequence>
<reference evidence="7" key="1">
    <citation type="submission" date="2017-04" db="EMBL/GenBank/DDBJ databases">
        <title>Function of individual gut microbiota members based on whole genome sequencing of pure cultures obtained from chicken caecum.</title>
        <authorList>
            <person name="Medvecky M."/>
            <person name="Cejkova D."/>
            <person name="Polansky O."/>
            <person name="Karasova D."/>
            <person name="Kubasova T."/>
            <person name="Cizek A."/>
            <person name="Rychlik I."/>
        </authorList>
    </citation>
    <scope>NUCLEOTIDE SEQUENCE [LARGE SCALE GENOMIC DNA]</scope>
    <source>
        <strain evidence="7">An144</strain>
    </source>
</reference>
<dbReference type="CDD" id="cd01544">
    <property type="entry name" value="PBP1_GalR"/>
    <property type="match status" value="1"/>
</dbReference>
<dbReference type="PANTHER" id="PTHR30146">
    <property type="entry name" value="LACI-RELATED TRANSCRIPTIONAL REPRESSOR"/>
    <property type="match status" value="1"/>
</dbReference>
<keyword evidence="3" id="KW-0804">Transcription</keyword>
<reference evidence="5" key="3">
    <citation type="submission" date="2023-12" db="EMBL/GenBank/DDBJ databases">
        <title>Molecular genomic analyses of Enterococcus cecorum from sepsis oubreaks in broilers.</title>
        <authorList>
            <person name="Rhoads D."/>
            <person name="Alrubaye A."/>
        </authorList>
    </citation>
    <scope>NUCLEOTIDE SEQUENCE</scope>
    <source>
        <strain evidence="5">1755</strain>
    </source>
</reference>